<dbReference type="Proteomes" id="UP000285697">
    <property type="component" value="Unassembled WGS sequence"/>
</dbReference>
<organism evidence="7 10">
    <name type="scientific">Mediterraneibacter gnavus</name>
    <name type="common">Ruminococcus gnavus</name>
    <dbReference type="NCBI Taxonomy" id="33038"/>
    <lineage>
        <taxon>Bacteria</taxon>
        <taxon>Bacillati</taxon>
        <taxon>Bacillota</taxon>
        <taxon>Clostridia</taxon>
        <taxon>Lachnospirales</taxon>
        <taxon>Lachnospiraceae</taxon>
        <taxon>Mediterraneibacter</taxon>
    </lineage>
</organism>
<dbReference type="EMBL" id="QRTJ01000033">
    <property type="protein sequence ID" value="RGQ63522.1"/>
    <property type="molecule type" value="Genomic_DNA"/>
</dbReference>
<evidence type="ECO:0000313" key="14">
    <source>
        <dbReference type="Proteomes" id="UP000286137"/>
    </source>
</evidence>
<evidence type="ECO:0000313" key="2">
    <source>
        <dbReference type="EMBL" id="NSI20896.1"/>
    </source>
</evidence>
<dbReference type="EMBL" id="QSIR01000040">
    <property type="protein sequence ID" value="RHD00854.1"/>
    <property type="molecule type" value="Genomic_DNA"/>
</dbReference>
<dbReference type="Proteomes" id="UP000284472">
    <property type="component" value="Unassembled WGS sequence"/>
</dbReference>
<accession>A0A396G784</accession>
<gene>
    <name evidence="8" type="ORF">DW142_14910</name>
    <name evidence="7" type="ORF">DW243_08820</name>
    <name evidence="6" type="ORF">DW270_00030</name>
    <name evidence="5" type="ORF">DW812_16680</name>
    <name evidence="4" type="ORF">DWX36_04035</name>
    <name evidence="3" type="ORF">DWY88_13725</name>
    <name evidence="2" type="ORF">G4958_16500</name>
</gene>
<evidence type="ECO:0000256" key="1">
    <source>
        <dbReference type="SAM" id="MobiDB-lite"/>
    </source>
</evidence>
<dbReference type="AlphaFoldDB" id="A0A396G784"/>
<dbReference type="Proteomes" id="UP000283992">
    <property type="component" value="Unassembled WGS sequence"/>
</dbReference>
<evidence type="ECO:0000313" key="10">
    <source>
        <dbReference type="Proteomes" id="UP000283981"/>
    </source>
</evidence>
<reference evidence="2" key="3">
    <citation type="submission" date="2020-02" db="EMBL/GenBank/DDBJ databases">
        <authorList>
            <person name="Littmann E."/>
            <person name="Sorbara M."/>
        </authorList>
    </citation>
    <scope>NUCLEOTIDE SEQUENCE</scope>
    <source>
        <strain evidence="2">MSK.22.53</strain>
    </source>
</reference>
<dbReference type="Proteomes" id="UP000283981">
    <property type="component" value="Unassembled WGS sequence"/>
</dbReference>
<reference evidence="2" key="2">
    <citation type="journal article" date="2020" name="Cell Host Microbe">
        <title>Functional and Genomic Variation between Human-Derived Isolates of Lachnospiraceae Reveals Inter- and Intra-Species Diversity.</title>
        <authorList>
            <person name="Sorbara M.T."/>
            <person name="Littmann E.R."/>
            <person name="Fontana E."/>
            <person name="Moody T.U."/>
            <person name="Kohout C.E."/>
            <person name="Gjonbalaj M."/>
            <person name="Eaton V."/>
            <person name="Seok R."/>
            <person name="Leiner I.M."/>
            <person name="Pamer E.G."/>
        </authorList>
    </citation>
    <scope>NUCLEOTIDE SEQUENCE</scope>
    <source>
        <strain evidence="2">MSK.22.53</strain>
    </source>
</reference>
<dbReference type="EMBL" id="QRIS01000013">
    <property type="protein sequence ID" value="RHG84196.1"/>
    <property type="molecule type" value="Genomic_DNA"/>
</dbReference>
<evidence type="ECO:0000313" key="13">
    <source>
        <dbReference type="Proteomes" id="UP000285697"/>
    </source>
</evidence>
<dbReference type="Proteomes" id="UP001296643">
    <property type="component" value="Unassembled WGS sequence"/>
</dbReference>
<dbReference type="Proteomes" id="UP000286137">
    <property type="component" value="Unassembled WGS sequence"/>
</dbReference>
<evidence type="ECO:0000313" key="3">
    <source>
        <dbReference type="EMBL" id="RGQ63522.1"/>
    </source>
</evidence>
<feature type="region of interest" description="Disordered" evidence="1">
    <location>
        <begin position="1"/>
        <end position="25"/>
    </location>
</feature>
<dbReference type="EMBL" id="QRIA01000001">
    <property type="protein sequence ID" value="RHG22309.1"/>
    <property type="molecule type" value="Genomic_DNA"/>
</dbReference>
<sequence length="77" mass="8810">MQILYRGNGERNPHQEMPSLQKPGNGLLSDIGESCSEMFFPFNNPVWGRLRNKQKKENLFDACFFHVPGLGLCKDEP</sequence>
<proteinExistence type="predicted"/>
<evidence type="ECO:0000313" key="11">
    <source>
        <dbReference type="Proteomes" id="UP000283992"/>
    </source>
</evidence>
<protein>
    <submittedName>
        <fullName evidence="7">Uncharacterized protein</fullName>
    </submittedName>
</protein>
<comment type="caution">
    <text evidence="7">The sequence shown here is derived from an EMBL/GenBank/DDBJ whole genome shotgun (WGS) entry which is preliminary data.</text>
</comment>
<evidence type="ECO:0000313" key="9">
    <source>
        <dbReference type="Proteomes" id="UP000283834"/>
    </source>
</evidence>
<evidence type="ECO:0000313" key="7">
    <source>
        <dbReference type="EMBL" id="RHG84196.1"/>
    </source>
</evidence>
<evidence type="ECO:0000313" key="5">
    <source>
        <dbReference type="EMBL" id="RHD00854.1"/>
    </source>
</evidence>
<dbReference type="EMBL" id="JAAIRM010000056">
    <property type="protein sequence ID" value="NSI20896.1"/>
    <property type="molecule type" value="Genomic_DNA"/>
</dbReference>
<evidence type="ECO:0000313" key="8">
    <source>
        <dbReference type="EMBL" id="RHJ07305.1"/>
    </source>
</evidence>
<evidence type="ECO:0000313" key="4">
    <source>
        <dbReference type="EMBL" id="RGT40395.1"/>
    </source>
</evidence>
<evidence type="ECO:0000313" key="6">
    <source>
        <dbReference type="EMBL" id="RHG22309.1"/>
    </source>
</evidence>
<reference evidence="9 10" key="1">
    <citation type="submission" date="2018-08" db="EMBL/GenBank/DDBJ databases">
        <title>A genome reference for cultivated species of the human gut microbiota.</title>
        <authorList>
            <person name="Zou Y."/>
            <person name="Xue W."/>
            <person name="Luo G."/>
        </authorList>
    </citation>
    <scope>NUCLEOTIDE SEQUENCE [LARGE SCALE GENOMIC DNA]</scope>
    <source>
        <strain evidence="4 9">AF19-16AC</strain>
        <strain evidence="3 14">AF27-4BH</strain>
        <strain evidence="8 11">AM12-54</strain>
        <strain evidence="7 10">AM21-18</strain>
        <strain evidence="6 13">AM22-7AC</strain>
        <strain evidence="5 12">AM32-6</strain>
    </source>
</reference>
<evidence type="ECO:0000313" key="12">
    <source>
        <dbReference type="Proteomes" id="UP000284472"/>
    </source>
</evidence>
<dbReference type="EMBL" id="QRWQ01000003">
    <property type="protein sequence ID" value="RGT40395.1"/>
    <property type="molecule type" value="Genomic_DNA"/>
</dbReference>
<dbReference type="Proteomes" id="UP000283834">
    <property type="component" value="Unassembled WGS sequence"/>
</dbReference>
<dbReference type="EMBL" id="QRLN01000032">
    <property type="protein sequence ID" value="RHJ07305.1"/>
    <property type="molecule type" value="Genomic_DNA"/>
</dbReference>
<name>A0A396G784_MEDGN</name>